<keyword evidence="3" id="KW-1185">Reference proteome</keyword>
<evidence type="ECO:0000313" key="3">
    <source>
        <dbReference type="Proteomes" id="UP001457282"/>
    </source>
</evidence>
<feature type="region of interest" description="Disordered" evidence="1">
    <location>
        <begin position="106"/>
        <end position="139"/>
    </location>
</feature>
<comment type="caution">
    <text evidence="2">The sequence shown here is derived from an EMBL/GenBank/DDBJ whole genome shotgun (WGS) entry which is preliminary data.</text>
</comment>
<feature type="compositionally biased region" description="Basic residues" evidence="1">
    <location>
        <begin position="120"/>
        <end position="139"/>
    </location>
</feature>
<accession>A0AAW1WJL0</accession>
<gene>
    <name evidence="2" type="ORF">M0R45_032484</name>
</gene>
<dbReference type="AlphaFoldDB" id="A0AAW1WJL0"/>
<organism evidence="2 3">
    <name type="scientific">Rubus argutus</name>
    <name type="common">Southern blackberry</name>
    <dbReference type="NCBI Taxonomy" id="59490"/>
    <lineage>
        <taxon>Eukaryota</taxon>
        <taxon>Viridiplantae</taxon>
        <taxon>Streptophyta</taxon>
        <taxon>Embryophyta</taxon>
        <taxon>Tracheophyta</taxon>
        <taxon>Spermatophyta</taxon>
        <taxon>Magnoliopsida</taxon>
        <taxon>eudicotyledons</taxon>
        <taxon>Gunneridae</taxon>
        <taxon>Pentapetalae</taxon>
        <taxon>rosids</taxon>
        <taxon>fabids</taxon>
        <taxon>Rosales</taxon>
        <taxon>Rosaceae</taxon>
        <taxon>Rosoideae</taxon>
        <taxon>Rosoideae incertae sedis</taxon>
        <taxon>Rubus</taxon>
    </lineage>
</organism>
<dbReference type="Proteomes" id="UP001457282">
    <property type="component" value="Unassembled WGS sequence"/>
</dbReference>
<sequence>MALQVALDYACGYGGTDVQKFSWVEAVTTRTLSETMLLMHSIPIIRRIQFQIACNFGGTAVITSTDPRILIRFLSVVLVGILSLWANHEASKGFDITVLNDVPRDSPTGQRFKPPLRLQRQSHPHCPRRQRFHRTPSLH</sequence>
<evidence type="ECO:0000256" key="1">
    <source>
        <dbReference type="SAM" id="MobiDB-lite"/>
    </source>
</evidence>
<dbReference type="EMBL" id="JBEDUW010000006">
    <property type="protein sequence ID" value="KAK9924096.1"/>
    <property type="molecule type" value="Genomic_DNA"/>
</dbReference>
<proteinExistence type="predicted"/>
<reference evidence="2 3" key="1">
    <citation type="journal article" date="2023" name="G3 (Bethesda)">
        <title>A chromosome-length genome assembly and annotation of blackberry (Rubus argutus, cv. 'Hillquist').</title>
        <authorList>
            <person name="Bruna T."/>
            <person name="Aryal R."/>
            <person name="Dudchenko O."/>
            <person name="Sargent D.J."/>
            <person name="Mead D."/>
            <person name="Buti M."/>
            <person name="Cavallini A."/>
            <person name="Hytonen T."/>
            <person name="Andres J."/>
            <person name="Pham M."/>
            <person name="Weisz D."/>
            <person name="Mascagni F."/>
            <person name="Usai G."/>
            <person name="Natali L."/>
            <person name="Bassil N."/>
            <person name="Fernandez G.E."/>
            <person name="Lomsadze A."/>
            <person name="Armour M."/>
            <person name="Olukolu B."/>
            <person name="Poorten T."/>
            <person name="Britton C."/>
            <person name="Davik J."/>
            <person name="Ashrafi H."/>
            <person name="Aiden E.L."/>
            <person name="Borodovsky M."/>
            <person name="Worthington M."/>
        </authorList>
    </citation>
    <scope>NUCLEOTIDE SEQUENCE [LARGE SCALE GENOMIC DNA]</scope>
    <source>
        <strain evidence="2">PI 553951</strain>
    </source>
</reference>
<evidence type="ECO:0000313" key="2">
    <source>
        <dbReference type="EMBL" id="KAK9924096.1"/>
    </source>
</evidence>
<protein>
    <submittedName>
        <fullName evidence="2">Uncharacterized protein</fullName>
    </submittedName>
</protein>
<name>A0AAW1WJL0_RUBAR</name>